<sequence>MEIKYQLQPGVDIKKTATATVNWVKVRDKTPELVVEVERLVKMSIEKKAERDRVEKEKREADETNKAAVVKKSTP</sequence>
<reference evidence="2" key="1">
    <citation type="submission" date="2022-01" db="EMBL/GenBank/DDBJ databases">
        <title>Genome Sequence Resource for Two Populations of Ditylenchus destructor, the Migratory Endoparasitic Phytonematode.</title>
        <authorList>
            <person name="Zhang H."/>
            <person name="Lin R."/>
            <person name="Xie B."/>
        </authorList>
    </citation>
    <scope>NUCLEOTIDE SEQUENCE</scope>
    <source>
        <strain evidence="2">BazhouSP</strain>
    </source>
</reference>
<accession>A0AAD4QYV9</accession>
<comment type="caution">
    <text evidence="2">The sequence shown here is derived from an EMBL/GenBank/DDBJ whole genome shotgun (WGS) entry which is preliminary data.</text>
</comment>
<gene>
    <name evidence="2" type="ORF">DdX_17594</name>
</gene>
<keyword evidence="3" id="KW-1185">Reference proteome</keyword>
<feature type="compositionally biased region" description="Basic and acidic residues" evidence="1">
    <location>
        <begin position="49"/>
        <end position="65"/>
    </location>
</feature>
<dbReference type="AlphaFoldDB" id="A0AAD4QYV9"/>
<proteinExistence type="predicted"/>
<dbReference type="EMBL" id="JAKKPZ010000196">
    <property type="protein sequence ID" value="KAI1698983.1"/>
    <property type="molecule type" value="Genomic_DNA"/>
</dbReference>
<name>A0AAD4QYV9_9BILA</name>
<evidence type="ECO:0000313" key="3">
    <source>
        <dbReference type="Proteomes" id="UP001201812"/>
    </source>
</evidence>
<organism evidence="2 3">
    <name type="scientific">Ditylenchus destructor</name>
    <dbReference type="NCBI Taxonomy" id="166010"/>
    <lineage>
        <taxon>Eukaryota</taxon>
        <taxon>Metazoa</taxon>
        <taxon>Ecdysozoa</taxon>
        <taxon>Nematoda</taxon>
        <taxon>Chromadorea</taxon>
        <taxon>Rhabditida</taxon>
        <taxon>Tylenchina</taxon>
        <taxon>Tylenchomorpha</taxon>
        <taxon>Sphaerularioidea</taxon>
        <taxon>Anguinidae</taxon>
        <taxon>Anguininae</taxon>
        <taxon>Ditylenchus</taxon>
    </lineage>
</organism>
<dbReference type="Proteomes" id="UP001201812">
    <property type="component" value="Unassembled WGS sequence"/>
</dbReference>
<feature type="region of interest" description="Disordered" evidence="1">
    <location>
        <begin position="49"/>
        <end position="75"/>
    </location>
</feature>
<protein>
    <submittedName>
        <fullName evidence="2">Uncharacterized protein</fullName>
    </submittedName>
</protein>
<evidence type="ECO:0000256" key="1">
    <source>
        <dbReference type="SAM" id="MobiDB-lite"/>
    </source>
</evidence>
<evidence type="ECO:0000313" key="2">
    <source>
        <dbReference type="EMBL" id="KAI1698983.1"/>
    </source>
</evidence>